<evidence type="ECO:0000313" key="7">
    <source>
        <dbReference type="EMBL" id="WIA12175.1"/>
    </source>
</evidence>
<evidence type="ECO:0000256" key="1">
    <source>
        <dbReference type="ARBA" id="ARBA00004141"/>
    </source>
</evidence>
<feature type="transmembrane region" description="Helical" evidence="5">
    <location>
        <begin position="202"/>
        <end position="223"/>
    </location>
</feature>
<evidence type="ECO:0000259" key="6">
    <source>
        <dbReference type="Pfam" id="PF01284"/>
    </source>
</evidence>
<organism evidence="7 8">
    <name type="scientific">Tetradesmus obliquus</name>
    <name type="common">Green alga</name>
    <name type="synonym">Acutodesmus obliquus</name>
    <dbReference type="NCBI Taxonomy" id="3088"/>
    <lineage>
        <taxon>Eukaryota</taxon>
        <taxon>Viridiplantae</taxon>
        <taxon>Chlorophyta</taxon>
        <taxon>core chlorophytes</taxon>
        <taxon>Chlorophyceae</taxon>
        <taxon>CS clade</taxon>
        <taxon>Sphaeropleales</taxon>
        <taxon>Scenedesmaceae</taxon>
        <taxon>Tetradesmus</taxon>
    </lineage>
</organism>
<name>A0ABY8TST4_TETOB</name>
<evidence type="ECO:0000256" key="2">
    <source>
        <dbReference type="ARBA" id="ARBA00022692"/>
    </source>
</evidence>
<keyword evidence="4 5" id="KW-0472">Membrane</keyword>
<reference evidence="7 8" key="1">
    <citation type="submission" date="2023-05" db="EMBL/GenBank/DDBJ databases">
        <title>A 100% complete, gapless, phased diploid assembly of the Scenedesmus obliquus UTEX 3031 genome.</title>
        <authorList>
            <person name="Biondi T.C."/>
            <person name="Hanschen E.R."/>
            <person name="Kwon T."/>
            <person name="Eng W."/>
            <person name="Kruse C.P.S."/>
            <person name="Koehler S.I."/>
            <person name="Kunde Y."/>
            <person name="Gleasner C.D."/>
            <person name="You Mak K.T."/>
            <person name="Polle J."/>
            <person name="Hovde B.T."/>
            <person name="Starkenburg S.R."/>
        </authorList>
    </citation>
    <scope>NUCLEOTIDE SEQUENCE [LARGE SCALE GENOMIC DNA]</scope>
    <source>
        <strain evidence="7 8">DOE0152z</strain>
    </source>
</reference>
<protein>
    <recommendedName>
        <fullName evidence="6">MARVEL domain-containing protein</fullName>
    </recommendedName>
</protein>
<evidence type="ECO:0000256" key="3">
    <source>
        <dbReference type="ARBA" id="ARBA00022989"/>
    </source>
</evidence>
<feature type="transmembrane region" description="Helical" evidence="5">
    <location>
        <begin position="157"/>
        <end position="181"/>
    </location>
</feature>
<evidence type="ECO:0000256" key="4">
    <source>
        <dbReference type="ARBA" id="ARBA00023136"/>
    </source>
</evidence>
<feature type="transmembrane region" description="Helical" evidence="5">
    <location>
        <begin position="243"/>
        <end position="264"/>
    </location>
</feature>
<comment type="subcellular location">
    <subcellularLocation>
        <location evidence="1">Membrane</location>
        <topology evidence="1">Multi-pass membrane protein</topology>
    </subcellularLocation>
</comment>
<dbReference type="Pfam" id="PF01284">
    <property type="entry name" value="MARVEL"/>
    <property type="match status" value="1"/>
</dbReference>
<sequence>MRTRLASCCFVVQDQQGEQQQQQQQQQWRMGPVDCCRCSSQKAAVQGYLPGFWEKPQLQLSSANTFRLSQGVPSATRNMRGYKTSIIALHCAAGVCAIIVIGIAAYSLAEVNKASRQVNQYLQQSMEYLQGLGLDTVDWMQEADVARKGPETLRLGFLMFVAVVGLLLDGFMVALQLLPRVHDATLGALASKSTAAWLQRPFLEVVLSALWSVMWLAGAAAVSHVLEGTADCAGAEVCDLANALLAFSWLSWLLWCAGTALMAWTWSKTAAAAACAAAAPGAAASAMLADGKGAAANAAAAAGNVKTGVPVSAAPQGAEKPGSGADAV</sequence>
<gene>
    <name evidence="7" type="ORF">OEZ85_012246</name>
</gene>
<feature type="transmembrane region" description="Helical" evidence="5">
    <location>
        <begin position="87"/>
        <end position="109"/>
    </location>
</feature>
<proteinExistence type="predicted"/>
<dbReference type="EMBL" id="CP126210">
    <property type="protein sequence ID" value="WIA12175.1"/>
    <property type="molecule type" value="Genomic_DNA"/>
</dbReference>
<evidence type="ECO:0000313" key="8">
    <source>
        <dbReference type="Proteomes" id="UP001244341"/>
    </source>
</evidence>
<feature type="domain" description="MARVEL" evidence="6">
    <location>
        <begin position="87"/>
        <end position="261"/>
    </location>
</feature>
<keyword evidence="3 5" id="KW-1133">Transmembrane helix</keyword>
<dbReference type="InterPro" id="IPR008253">
    <property type="entry name" value="Marvel"/>
</dbReference>
<keyword evidence="8" id="KW-1185">Reference proteome</keyword>
<keyword evidence="2 5" id="KW-0812">Transmembrane</keyword>
<accession>A0ABY8TST4</accession>
<dbReference type="Proteomes" id="UP001244341">
    <property type="component" value="Chromosome 3b"/>
</dbReference>
<evidence type="ECO:0000256" key="5">
    <source>
        <dbReference type="SAM" id="Phobius"/>
    </source>
</evidence>